<evidence type="ECO:0000256" key="2">
    <source>
        <dbReference type="PIRNR" id="PIRNR006241"/>
    </source>
</evidence>
<dbReference type="PIRSF" id="PIRSF006241">
    <property type="entry name" value="HyI"/>
    <property type="match status" value="1"/>
</dbReference>
<organism evidence="5 6">
    <name type="scientific">OM182 bacterium MED-G24</name>
    <dbReference type="NCBI Taxonomy" id="1986255"/>
    <lineage>
        <taxon>Bacteria</taxon>
        <taxon>Pseudomonadati</taxon>
        <taxon>Pseudomonadota</taxon>
        <taxon>Gammaproteobacteria</taxon>
        <taxon>OMG group</taxon>
        <taxon>OM182 clade</taxon>
    </lineage>
</organism>
<feature type="active site" description="Proton donor/acceptor" evidence="3">
    <location>
        <position position="143"/>
    </location>
</feature>
<evidence type="ECO:0000313" key="5">
    <source>
        <dbReference type="EMBL" id="PDH36278.1"/>
    </source>
</evidence>
<evidence type="ECO:0000259" key="4">
    <source>
        <dbReference type="Pfam" id="PF01261"/>
    </source>
</evidence>
<evidence type="ECO:0000313" key="6">
    <source>
        <dbReference type="Proteomes" id="UP000219327"/>
    </source>
</evidence>
<feature type="domain" description="Xylose isomerase-like TIM barrel" evidence="4">
    <location>
        <begin position="21"/>
        <end position="253"/>
    </location>
</feature>
<keyword evidence="1 2" id="KW-0413">Isomerase</keyword>
<dbReference type="Gene3D" id="3.20.20.150">
    <property type="entry name" value="Divalent-metal-dependent TIM barrel enzymes"/>
    <property type="match status" value="1"/>
</dbReference>
<gene>
    <name evidence="5" type="ORF">CNE99_09950</name>
</gene>
<accession>A0A2A5WJ45</accession>
<sequence length="263" mass="29099">MPRFAANLTMMFPEFDLQDRFKAASDAGFKAVEILQPYTLTPDVLSRCLEEHELQWILLNTPMGDPAKGDRGLAAIPGRESEFRDCFDQALTYASACDVPMIHVMAGVVPTGVEPAACLHTFQHNLTLSADEAAKAGIELLLEPLNNQDVPGYLIQTTGLVSEVIASINRPNVRLQYDFYHLQIMQGNLAAGLQKHMDIISHVQFSSLPGRHEPQYGEVNMAHLFQVLDDLGYEGWVGCEYRPKEDTLSGLSWGIPWGLGSPD</sequence>
<dbReference type="EMBL" id="NTKD01000071">
    <property type="protein sequence ID" value="PDH36278.1"/>
    <property type="molecule type" value="Genomic_DNA"/>
</dbReference>
<proteinExistence type="inferred from homology"/>
<evidence type="ECO:0000256" key="1">
    <source>
        <dbReference type="ARBA" id="ARBA00023235"/>
    </source>
</evidence>
<dbReference type="GO" id="GO:0046487">
    <property type="term" value="P:glyoxylate metabolic process"/>
    <property type="evidence" value="ECO:0007669"/>
    <property type="project" value="TreeGrafter"/>
</dbReference>
<feature type="active site" description="Proton donor/acceptor" evidence="3">
    <location>
        <position position="240"/>
    </location>
</feature>
<dbReference type="InterPro" id="IPR026040">
    <property type="entry name" value="HyI-like"/>
</dbReference>
<dbReference type="GO" id="GO:0008903">
    <property type="term" value="F:hydroxypyruvate isomerase activity"/>
    <property type="evidence" value="ECO:0007669"/>
    <property type="project" value="TreeGrafter"/>
</dbReference>
<reference evidence="5 6" key="1">
    <citation type="submission" date="2017-08" db="EMBL/GenBank/DDBJ databases">
        <title>Fine stratification of microbial communities through a metagenomic profile of the photic zone.</title>
        <authorList>
            <person name="Haro-Moreno J.M."/>
            <person name="Lopez-Perez M."/>
            <person name="De La Torre J."/>
            <person name="Picazo A."/>
            <person name="Camacho A."/>
            <person name="Rodriguez-Valera F."/>
        </authorList>
    </citation>
    <scope>NUCLEOTIDE SEQUENCE [LARGE SCALE GENOMIC DNA]</scope>
    <source>
        <strain evidence="5">MED-G24</strain>
    </source>
</reference>
<dbReference type="Proteomes" id="UP000219327">
    <property type="component" value="Unassembled WGS sequence"/>
</dbReference>
<evidence type="ECO:0000256" key="3">
    <source>
        <dbReference type="PIRSR" id="PIRSR006241-50"/>
    </source>
</evidence>
<dbReference type="SUPFAM" id="SSF51658">
    <property type="entry name" value="Xylose isomerase-like"/>
    <property type="match status" value="1"/>
</dbReference>
<dbReference type="InterPro" id="IPR050417">
    <property type="entry name" value="Sugar_Epim/Isomerase"/>
</dbReference>
<dbReference type="Pfam" id="PF01261">
    <property type="entry name" value="AP_endonuc_2"/>
    <property type="match status" value="1"/>
</dbReference>
<keyword evidence="5" id="KW-0670">Pyruvate</keyword>
<comment type="caution">
    <text evidence="5">The sequence shown here is derived from an EMBL/GenBank/DDBJ whole genome shotgun (WGS) entry which is preliminary data.</text>
</comment>
<comment type="similarity">
    <text evidence="2">Belongs to the hyi family.</text>
</comment>
<dbReference type="PANTHER" id="PTHR43489">
    <property type="entry name" value="ISOMERASE"/>
    <property type="match status" value="1"/>
</dbReference>
<dbReference type="InterPro" id="IPR053398">
    <property type="entry name" value="HPT_OtnI_isomerases"/>
</dbReference>
<protein>
    <submittedName>
        <fullName evidence="5">Hydroxypyruvate isomerase</fullName>
    </submittedName>
</protein>
<name>A0A2A5WJ45_9GAMM</name>
<dbReference type="InterPro" id="IPR036237">
    <property type="entry name" value="Xyl_isomerase-like_sf"/>
</dbReference>
<dbReference type="InterPro" id="IPR013022">
    <property type="entry name" value="Xyl_isomerase-like_TIM-brl"/>
</dbReference>
<dbReference type="FunFam" id="3.20.20.150:FF:000007">
    <property type="entry name" value="Hydroxypyruvate isomerase"/>
    <property type="match status" value="1"/>
</dbReference>
<dbReference type="PANTHER" id="PTHR43489:SF6">
    <property type="entry name" value="HYDROXYPYRUVATE ISOMERASE-RELATED"/>
    <property type="match status" value="1"/>
</dbReference>
<dbReference type="AlphaFoldDB" id="A0A2A5WJ45"/>
<dbReference type="NCBIfam" id="NF043033">
    <property type="entry name" value="OxoTetrIsom"/>
    <property type="match status" value="1"/>
</dbReference>